<evidence type="ECO:0000256" key="4">
    <source>
        <dbReference type="ARBA" id="ARBA00023163"/>
    </source>
</evidence>
<name>A0A2R5EWM7_9BACL</name>
<dbReference type="Gene3D" id="1.10.10.60">
    <property type="entry name" value="Homeodomain-like"/>
    <property type="match status" value="1"/>
</dbReference>
<sequence length="588" mass="65885">MSIKTLVVAPYAGLAELTNILKAELEEFDITVIQGDLSEVLPQIDSFHLQGYDLIISRGGTATLLSKHSYLPVIDIQVSGFDILRMLTLVKGFQAPVEMIGFRNVIEGIISGSNLMDMDISYTVIHHQDEVDQALQAAKSKGVKVIVGDNITVKKATGYGMQGVLITSGPESVKAAFTQAKQIYKISQTYKVKNQAFETLLSTMETGYAIVDQEGTVKYANQAFRDLLKLKESQSNLFRSYSYLQKLLVNLGQGITLDHQMMMVDQEGQFALTGDEIPMESDLKVYYLKARPAAQAADADIHFGYSAGLNHTFPPLIMTQAVYSKEKASYTLPMAVYGKEGAGRRLFVLGSLMDHSKTMVEIKIFKSAEASFRALLALISICNEDQILYISGAENLTLTAQEEFAITLEKVAAKTVFSFLEDPVFMLEQTQIDKKLYNFFKKQIVYIAPLHERRADLEEYIRAFLISFNEKYGKQIVGVRPEVIEALHDHSWANNLFELKDVMEQFVQHTSSEYIDTNVLPILYGLQQNQKNKGSLDPELTGLNLNQTLDHIEKDIIQIVLEQEGMNQSHAANRLGINRSTLWRKLKG</sequence>
<reference evidence="6 7" key="1">
    <citation type="submission" date="2017-08" db="EMBL/GenBank/DDBJ databases">
        <title>Substantial Increase in Enzyme Production by Combined Drug-Resistance Mutations in Paenibacillus agaridevorans.</title>
        <authorList>
            <person name="Tanaka Y."/>
            <person name="Funane K."/>
            <person name="Hosaka T."/>
            <person name="Shiwa Y."/>
            <person name="Fujita N."/>
            <person name="Miyazaki T."/>
            <person name="Yoshikawa H."/>
            <person name="Murakami K."/>
            <person name="Kasahara K."/>
            <person name="Inaoka T."/>
            <person name="Hiraga Y."/>
            <person name="Ochi K."/>
        </authorList>
    </citation>
    <scope>NUCLEOTIDE SEQUENCE [LARGE SCALE GENOMIC DNA]</scope>
    <source>
        <strain evidence="6 7">T-3040</strain>
    </source>
</reference>
<dbReference type="Gene3D" id="3.30.450.20">
    <property type="entry name" value="PAS domain"/>
    <property type="match status" value="1"/>
</dbReference>
<dbReference type="InterPro" id="IPR002078">
    <property type="entry name" value="Sigma_54_int"/>
</dbReference>
<dbReference type="GO" id="GO:0000156">
    <property type="term" value="F:phosphorelay response regulator activity"/>
    <property type="evidence" value="ECO:0007669"/>
    <property type="project" value="InterPro"/>
</dbReference>
<keyword evidence="4" id="KW-0804">Transcription</keyword>
<dbReference type="Pfam" id="PF13188">
    <property type="entry name" value="PAS_8"/>
    <property type="match status" value="1"/>
</dbReference>
<dbReference type="PRINTS" id="PR01590">
    <property type="entry name" value="HTHFIS"/>
</dbReference>
<dbReference type="Gene3D" id="1.10.8.60">
    <property type="match status" value="1"/>
</dbReference>
<comment type="caution">
    <text evidence="6">The sequence shown here is derived from an EMBL/GenBank/DDBJ whole genome shotgun (WGS) entry which is preliminary data.</text>
</comment>
<dbReference type="Gene3D" id="3.40.50.2300">
    <property type="match status" value="1"/>
</dbReference>
<dbReference type="Pfam" id="PF06506">
    <property type="entry name" value="PrpR_N"/>
    <property type="match status" value="1"/>
</dbReference>
<dbReference type="GO" id="GO:0006355">
    <property type="term" value="P:regulation of DNA-templated transcription"/>
    <property type="evidence" value="ECO:0007669"/>
    <property type="project" value="InterPro"/>
</dbReference>
<proteinExistence type="predicted"/>
<dbReference type="Proteomes" id="UP000245202">
    <property type="component" value="Unassembled WGS sequence"/>
</dbReference>
<evidence type="ECO:0000313" key="6">
    <source>
        <dbReference type="EMBL" id="GBG07801.1"/>
    </source>
</evidence>
<evidence type="ECO:0000256" key="1">
    <source>
        <dbReference type="ARBA" id="ARBA00022741"/>
    </source>
</evidence>
<organism evidence="6 7">
    <name type="scientific">Paenibacillus agaridevorans</name>
    <dbReference type="NCBI Taxonomy" id="171404"/>
    <lineage>
        <taxon>Bacteria</taxon>
        <taxon>Bacillati</taxon>
        <taxon>Bacillota</taxon>
        <taxon>Bacilli</taxon>
        <taxon>Bacillales</taxon>
        <taxon>Paenibacillaceae</taxon>
        <taxon>Paenibacillus</taxon>
    </lineage>
</organism>
<dbReference type="SUPFAM" id="SSF52540">
    <property type="entry name" value="P-loop containing nucleoside triphosphate hydrolases"/>
    <property type="match status" value="1"/>
</dbReference>
<dbReference type="PANTHER" id="PTHR32071:SF57">
    <property type="entry name" value="C4-DICARBOXYLATE TRANSPORT TRANSCRIPTIONAL REGULATORY PROTEIN DCTD"/>
    <property type="match status" value="1"/>
</dbReference>
<dbReference type="PANTHER" id="PTHR32071">
    <property type="entry name" value="TRANSCRIPTIONAL REGULATORY PROTEIN"/>
    <property type="match status" value="1"/>
</dbReference>
<dbReference type="InterPro" id="IPR058031">
    <property type="entry name" value="AAA_lid_NorR"/>
</dbReference>
<keyword evidence="1" id="KW-0547">Nucleotide-binding</keyword>
<dbReference type="GO" id="GO:0005524">
    <property type="term" value="F:ATP binding"/>
    <property type="evidence" value="ECO:0007669"/>
    <property type="project" value="UniProtKB-KW"/>
</dbReference>
<keyword evidence="7" id="KW-1185">Reference proteome</keyword>
<dbReference type="InterPro" id="IPR009057">
    <property type="entry name" value="Homeodomain-like_sf"/>
</dbReference>
<dbReference type="Pfam" id="PF25601">
    <property type="entry name" value="AAA_lid_14"/>
    <property type="match status" value="1"/>
</dbReference>
<evidence type="ECO:0000259" key="5">
    <source>
        <dbReference type="PROSITE" id="PS50045"/>
    </source>
</evidence>
<dbReference type="SUPFAM" id="SSF46689">
    <property type="entry name" value="Homeodomain-like"/>
    <property type="match status" value="1"/>
</dbReference>
<evidence type="ECO:0000313" key="7">
    <source>
        <dbReference type="Proteomes" id="UP000245202"/>
    </source>
</evidence>
<dbReference type="RefSeq" id="WP_108992815.1">
    <property type="nucleotide sequence ID" value="NZ_BDQX01000111.1"/>
</dbReference>
<dbReference type="GO" id="GO:0043565">
    <property type="term" value="F:sequence-specific DNA binding"/>
    <property type="evidence" value="ECO:0007669"/>
    <property type="project" value="InterPro"/>
</dbReference>
<dbReference type="Gene3D" id="3.40.50.10660">
    <property type="entry name" value="PrpR receptor domain-like"/>
    <property type="match status" value="1"/>
</dbReference>
<dbReference type="AlphaFoldDB" id="A0A2R5EWM7"/>
<evidence type="ECO:0000256" key="3">
    <source>
        <dbReference type="ARBA" id="ARBA00023015"/>
    </source>
</evidence>
<dbReference type="InterPro" id="IPR000014">
    <property type="entry name" value="PAS"/>
</dbReference>
<dbReference type="InterPro" id="IPR010524">
    <property type="entry name" value="Sig_transdc_resp-reg_PrpR_N"/>
</dbReference>
<dbReference type="InterPro" id="IPR002197">
    <property type="entry name" value="HTH_Fis"/>
</dbReference>
<dbReference type="SUPFAM" id="SSF159800">
    <property type="entry name" value="PrpR receptor domain-like"/>
    <property type="match status" value="1"/>
</dbReference>
<dbReference type="Pfam" id="PF02954">
    <property type="entry name" value="HTH_8"/>
    <property type="match status" value="1"/>
</dbReference>
<dbReference type="InterPro" id="IPR027417">
    <property type="entry name" value="P-loop_NTPase"/>
</dbReference>
<keyword evidence="2" id="KW-0067">ATP-binding</keyword>
<accession>A0A2R5EWM7</accession>
<gene>
    <name evidence="6" type="ORF">PAT3040_02362</name>
</gene>
<protein>
    <recommendedName>
        <fullName evidence="5">Sigma-54 factor interaction domain-containing protein</fullName>
    </recommendedName>
</protein>
<keyword evidence="3" id="KW-0805">Transcription regulation</keyword>
<dbReference type="PROSITE" id="PS50045">
    <property type="entry name" value="SIGMA54_INTERACT_4"/>
    <property type="match status" value="1"/>
</dbReference>
<feature type="domain" description="Sigma-54 factor interaction" evidence="5">
    <location>
        <begin position="347"/>
        <end position="508"/>
    </location>
</feature>
<dbReference type="EMBL" id="BDQX01000111">
    <property type="protein sequence ID" value="GBG07801.1"/>
    <property type="molecule type" value="Genomic_DNA"/>
</dbReference>
<evidence type="ECO:0000256" key="2">
    <source>
        <dbReference type="ARBA" id="ARBA00022840"/>
    </source>
</evidence>